<proteinExistence type="predicted"/>
<comment type="caution">
    <text evidence="1">The sequence shown here is derived from an EMBL/GenBank/DDBJ whole genome shotgun (WGS) entry which is preliminary data.</text>
</comment>
<evidence type="ECO:0000313" key="1">
    <source>
        <dbReference type="EMBL" id="MCD2114413.1"/>
    </source>
</evidence>
<protein>
    <submittedName>
        <fullName evidence="1">Uncharacterized protein</fullName>
    </submittedName>
</protein>
<gene>
    <name evidence="1" type="ORF">LQ384_25210</name>
</gene>
<name>A0AAW4XL29_RHORH</name>
<accession>A0AAW4XL29</accession>
<organism evidence="1 2">
    <name type="scientific">Rhodococcus rhodochrous</name>
    <dbReference type="NCBI Taxonomy" id="1829"/>
    <lineage>
        <taxon>Bacteria</taxon>
        <taxon>Bacillati</taxon>
        <taxon>Actinomycetota</taxon>
        <taxon>Actinomycetes</taxon>
        <taxon>Mycobacteriales</taxon>
        <taxon>Nocardiaceae</taxon>
        <taxon>Rhodococcus</taxon>
    </lineage>
</organism>
<dbReference type="RefSeq" id="WP_230792458.1">
    <property type="nucleotide sequence ID" value="NZ_JAJNCO010000021.1"/>
</dbReference>
<sequence>MEMAFERTVRTIGLSHGRAIRFLAESINESVRVAKSSGIDAANAVARRSDGTKFDSIDSSDVEVSISFRISDPSDLGTFRSTNNFQIELGIRGNSLVDSSRSGLPSVAEILLHEQIGWAISSLGHFADYAYKVTSAVDTFELRTALFVVLLDGEGNPQLAPEDFRWDRLITRGRSARPLKLPPARENQSLRERIISRGDTVPVDGSVGVGANTDDQIWVQQVFTRVITSATRSPDAQDFHIKFTRVSIIEEVQIEFVYSMYDRGARERRNHGLRVNGPSLRKKLVEDSGNGRPEFAAEIVLRSLSPMTNSYYRAPVVDGISWVSMP</sequence>
<dbReference type="EMBL" id="JAJNCO010000021">
    <property type="protein sequence ID" value="MCD2114413.1"/>
    <property type="molecule type" value="Genomic_DNA"/>
</dbReference>
<dbReference type="Proteomes" id="UP001198630">
    <property type="component" value="Unassembled WGS sequence"/>
</dbReference>
<evidence type="ECO:0000313" key="2">
    <source>
        <dbReference type="Proteomes" id="UP001198630"/>
    </source>
</evidence>
<dbReference type="AlphaFoldDB" id="A0AAW4XL29"/>
<reference evidence="1" key="1">
    <citation type="submission" date="2021-11" db="EMBL/GenBank/DDBJ databases">
        <title>Development of a sustainable strategy for remediation of hydrocarbon-contaminated territories based on the waste exchange concept.</title>
        <authorList>
            <person name="Elkin A."/>
        </authorList>
    </citation>
    <scope>NUCLEOTIDE SEQUENCE</scope>
    <source>
        <strain evidence="1">IEGM 757</strain>
    </source>
</reference>